<dbReference type="InterPro" id="IPR003423">
    <property type="entry name" value="OMP_efflux"/>
</dbReference>
<evidence type="ECO:0000256" key="2">
    <source>
        <dbReference type="ARBA" id="ARBA00007613"/>
    </source>
</evidence>
<keyword evidence="6" id="KW-0472">Membrane</keyword>
<dbReference type="RefSeq" id="WP_101071766.1">
    <property type="nucleotide sequence ID" value="NZ_PISP01000001.1"/>
</dbReference>
<dbReference type="OrthoDB" id="367883at2"/>
<dbReference type="Proteomes" id="UP000233398">
    <property type="component" value="Unassembled WGS sequence"/>
</dbReference>
<proteinExistence type="inferred from homology"/>
<dbReference type="GO" id="GO:0015288">
    <property type="term" value="F:porin activity"/>
    <property type="evidence" value="ECO:0007669"/>
    <property type="project" value="TreeGrafter"/>
</dbReference>
<keyword evidence="4" id="KW-1134">Transmembrane beta strand</keyword>
<evidence type="ECO:0000256" key="6">
    <source>
        <dbReference type="ARBA" id="ARBA00023136"/>
    </source>
</evidence>
<comment type="similarity">
    <text evidence="2">Belongs to the outer membrane factor (OMF) (TC 1.B.17) family.</text>
</comment>
<dbReference type="SUPFAM" id="SSF56954">
    <property type="entry name" value="Outer membrane efflux proteins (OEP)"/>
    <property type="match status" value="1"/>
</dbReference>
<keyword evidence="7" id="KW-0998">Cell outer membrane</keyword>
<organism evidence="9 10">
    <name type="scientific">Rhodohalobacter barkolensis</name>
    <dbReference type="NCBI Taxonomy" id="2053187"/>
    <lineage>
        <taxon>Bacteria</taxon>
        <taxon>Pseudomonadati</taxon>
        <taxon>Balneolota</taxon>
        <taxon>Balneolia</taxon>
        <taxon>Balneolales</taxon>
        <taxon>Balneolaceae</taxon>
        <taxon>Rhodohalobacter</taxon>
    </lineage>
</organism>
<keyword evidence="8" id="KW-0732">Signal</keyword>
<keyword evidence="3" id="KW-0813">Transport</keyword>
<dbReference type="GO" id="GO:0009279">
    <property type="term" value="C:cell outer membrane"/>
    <property type="evidence" value="ECO:0007669"/>
    <property type="project" value="UniProtKB-SubCell"/>
</dbReference>
<dbReference type="InterPro" id="IPR051906">
    <property type="entry name" value="TolC-like"/>
</dbReference>
<comment type="subcellular location">
    <subcellularLocation>
        <location evidence="1">Cell outer membrane</location>
    </subcellularLocation>
</comment>
<dbReference type="GO" id="GO:1990281">
    <property type="term" value="C:efflux pump complex"/>
    <property type="evidence" value="ECO:0007669"/>
    <property type="project" value="TreeGrafter"/>
</dbReference>
<evidence type="ECO:0000313" key="9">
    <source>
        <dbReference type="EMBL" id="PKD44476.1"/>
    </source>
</evidence>
<keyword evidence="5" id="KW-0812">Transmembrane</keyword>
<evidence type="ECO:0000256" key="4">
    <source>
        <dbReference type="ARBA" id="ARBA00022452"/>
    </source>
</evidence>
<feature type="chain" id="PRO_5014955579" description="TolC family protein" evidence="8">
    <location>
        <begin position="20"/>
        <end position="451"/>
    </location>
</feature>
<name>A0A2N0VJW7_9BACT</name>
<evidence type="ECO:0000256" key="5">
    <source>
        <dbReference type="ARBA" id="ARBA00022692"/>
    </source>
</evidence>
<evidence type="ECO:0008006" key="11">
    <source>
        <dbReference type="Google" id="ProtNLM"/>
    </source>
</evidence>
<protein>
    <recommendedName>
        <fullName evidence="11">TolC family protein</fullName>
    </recommendedName>
</protein>
<evidence type="ECO:0000256" key="7">
    <source>
        <dbReference type="ARBA" id="ARBA00023237"/>
    </source>
</evidence>
<dbReference type="PANTHER" id="PTHR30026">
    <property type="entry name" value="OUTER MEMBRANE PROTEIN TOLC"/>
    <property type="match status" value="1"/>
</dbReference>
<dbReference type="AlphaFoldDB" id="A0A2N0VJW7"/>
<dbReference type="Pfam" id="PF02321">
    <property type="entry name" value="OEP"/>
    <property type="match status" value="2"/>
</dbReference>
<evidence type="ECO:0000256" key="8">
    <source>
        <dbReference type="SAM" id="SignalP"/>
    </source>
</evidence>
<dbReference type="EMBL" id="PISP01000001">
    <property type="protein sequence ID" value="PKD44476.1"/>
    <property type="molecule type" value="Genomic_DNA"/>
</dbReference>
<accession>A0A2N0VJW7</accession>
<keyword evidence="10" id="KW-1185">Reference proteome</keyword>
<dbReference type="GO" id="GO:0015562">
    <property type="term" value="F:efflux transmembrane transporter activity"/>
    <property type="evidence" value="ECO:0007669"/>
    <property type="project" value="InterPro"/>
</dbReference>
<gene>
    <name evidence="9" type="ORF">CWD77_03135</name>
</gene>
<evidence type="ECO:0000256" key="1">
    <source>
        <dbReference type="ARBA" id="ARBA00004442"/>
    </source>
</evidence>
<dbReference type="PANTHER" id="PTHR30026:SF20">
    <property type="entry name" value="OUTER MEMBRANE PROTEIN TOLC"/>
    <property type="match status" value="1"/>
</dbReference>
<evidence type="ECO:0000256" key="3">
    <source>
        <dbReference type="ARBA" id="ARBA00022448"/>
    </source>
</evidence>
<sequence length="451" mass="50994">MRLIILSFILVITAGSVSAQQQFTLDEAIKAALEHNHSVKVSDIDANIAENSVSRGNAGQLPNLAITGGLSAAYSDLDITPGSFFRNLLDPQNSTQQEGSRSISYYGVTTTQLNSQIGSQMVIYDGMKGRLRYKMLEMGSDLADLQYRTQLENTILNITGQFMQVATLQRALEVKEVSLEQSNDRYRTIETRREYGQVNEQQLLQALADLKSDSTEFRNLKLQYENAYRDLHTEIGWSRRHIIPVADEFEEPELPGYEDFQSLLMENNSVLNIREKRLEQAELNERVTKAGFLPTLTASAGYGYSYMSATEGQFEVQEQLGFSGGVTLRIPIFSGGRNRIQSQNAKNEIRKEELLSEESAVQLQTRFENSWQQYLHLQEQLVTERSNLSIYERNYERAKSTFDRGEITGVELRAAQLSLENARLRVAETGFQLKQTEILLLYLSGGLLGSY</sequence>
<reference evidence="9 10" key="1">
    <citation type="submission" date="2017-11" db="EMBL/GenBank/DDBJ databases">
        <title>Rhodohalobacter 15182 sp. nov., isolated from a salt lake.</title>
        <authorList>
            <person name="Han S."/>
        </authorList>
    </citation>
    <scope>NUCLEOTIDE SEQUENCE [LARGE SCALE GENOMIC DNA]</scope>
    <source>
        <strain evidence="9 10">15182</strain>
    </source>
</reference>
<dbReference type="Gene3D" id="1.20.1600.10">
    <property type="entry name" value="Outer membrane efflux proteins (OEP)"/>
    <property type="match status" value="1"/>
</dbReference>
<evidence type="ECO:0000313" key="10">
    <source>
        <dbReference type="Proteomes" id="UP000233398"/>
    </source>
</evidence>
<feature type="signal peptide" evidence="8">
    <location>
        <begin position="1"/>
        <end position="19"/>
    </location>
</feature>
<comment type="caution">
    <text evidence="9">The sequence shown here is derived from an EMBL/GenBank/DDBJ whole genome shotgun (WGS) entry which is preliminary data.</text>
</comment>